<feature type="domain" description="Histidine kinase/HSP90-like ATPase" evidence="10">
    <location>
        <begin position="284"/>
        <end position="375"/>
    </location>
</feature>
<dbReference type="PANTHER" id="PTHR24421:SF10">
    <property type="entry name" value="NITRATE_NITRITE SENSOR PROTEIN NARQ"/>
    <property type="match status" value="1"/>
</dbReference>
<dbReference type="CDD" id="cd16917">
    <property type="entry name" value="HATPase_UhpB-NarQ-NarX-like"/>
    <property type="match status" value="1"/>
</dbReference>
<evidence type="ECO:0000256" key="3">
    <source>
        <dbReference type="ARBA" id="ARBA00022553"/>
    </source>
</evidence>
<reference evidence="11 12" key="1">
    <citation type="journal article" date="2019" name="Int. J. Syst. Evol. Microbiol.">
        <title>The Global Catalogue of Microorganisms (GCM) 10K type strain sequencing project: providing services to taxonomists for standard genome sequencing and annotation.</title>
        <authorList>
            <consortium name="The Broad Institute Genomics Platform"/>
            <consortium name="The Broad Institute Genome Sequencing Center for Infectious Disease"/>
            <person name="Wu L."/>
            <person name="Ma J."/>
        </authorList>
    </citation>
    <scope>NUCLEOTIDE SEQUENCE [LARGE SCALE GENOMIC DNA]</scope>
    <source>
        <strain evidence="11 12">JCM 3380</strain>
    </source>
</reference>
<dbReference type="Gene3D" id="3.30.565.10">
    <property type="entry name" value="Histidine kinase-like ATPase, C-terminal domain"/>
    <property type="match status" value="1"/>
</dbReference>
<dbReference type="SUPFAM" id="SSF55874">
    <property type="entry name" value="ATPase domain of HSP90 chaperone/DNA topoisomerase II/histidine kinase"/>
    <property type="match status" value="1"/>
</dbReference>
<sequence>MIRTFLRVVLLPDRTRVFGAGDSRFKLFGQAAVLVYGLVLAIGISSAYVQRESPDGWWPLLFAIVLGTYALVLFSPLGAWRLATAGLFAMRLLNTHEPAILGDWQWCWYLPVLVGVGLRYGGRVVFVVAVITTGAVYLVGAMGNLDHFPPTLLFLGLALLVSYAFGSRGRAERRFHEERDAKAALVERARIAREMHDVVAHHMSMVAVRCETAPYRITGLPEAGLKEFAELGDAARAAIADMQNLLGVLRSADQQADRAPQPGLADIRALVPQASVADADVPPAVGLTAYRVVQEALTNARRHAPGSSVSVVVSVVDQALEVFVRNTAGGPSRGGGGGHGLVGMRERVAVHGGSVTAEPTPDGGFAVRARIPLGER</sequence>
<feature type="transmembrane region" description="Helical" evidence="9">
    <location>
        <begin position="56"/>
        <end position="79"/>
    </location>
</feature>
<dbReference type="Pfam" id="PF07730">
    <property type="entry name" value="HisKA_3"/>
    <property type="match status" value="1"/>
</dbReference>
<accession>A0ABN0U6N9</accession>
<feature type="transmembrane region" description="Helical" evidence="9">
    <location>
        <begin position="148"/>
        <end position="166"/>
    </location>
</feature>
<dbReference type="EC" id="2.7.13.3" evidence="2"/>
<dbReference type="SMART" id="SM00387">
    <property type="entry name" value="HATPase_c"/>
    <property type="match status" value="1"/>
</dbReference>
<dbReference type="EMBL" id="BAAABU010000010">
    <property type="protein sequence ID" value="GAA0240377.1"/>
    <property type="molecule type" value="Genomic_DNA"/>
</dbReference>
<evidence type="ECO:0000256" key="1">
    <source>
        <dbReference type="ARBA" id="ARBA00000085"/>
    </source>
</evidence>
<dbReference type="InterPro" id="IPR003594">
    <property type="entry name" value="HATPase_dom"/>
</dbReference>
<evidence type="ECO:0000256" key="2">
    <source>
        <dbReference type="ARBA" id="ARBA00012438"/>
    </source>
</evidence>
<evidence type="ECO:0000256" key="5">
    <source>
        <dbReference type="ARBA" id="ARBA00022741"/>
    </source>
</evidence>
<keyword evidence="6" id="KW-0418">Kinase</keyword>
<keyword evidence="9" id="KW-0812">Transmembrane</keyword>
<evidence type="ECO:0000256" key="8">
    <source>
        <dbReference type="ARBA" id="ARBA00023012"/>
    </source>
</evidence>
<comment type="caution">
    <text evidence="11">The sequence shown here is derived from an EMBL/GenBank/DDBJ whole genome shotgun (WGS) entry which is preliminary data.</text>
</comment>
<feature type="transmembrane region" description="Helical" evidence="9">
    <location>
        <begin position="29"/>
        <end position="49"/>
    </location>
</feature>
<evidence type="ECO:0000256" key="6">
    <source>
        <dbReference type="ARBA" id="ARBA00022777"/>
    </source>
</evidence>
<evidence type="ECO:0000256" key="9">
    <source>
        <dbReference type="SAM" id="Phobius"/>
    </source>
</evidence>
<proteinExistence type="predicted"/>
<keyword evidence="4" id="KW-0808">Transferase</keyword>
<evidence type="ECO:0000259" key="10">
    <source>
        <dbReference type="SMART" id="SM00387"/>
    </source>
</evidence>
<dbReference type="InterPro" id="IPR050482">
    <property type="entry name" value="Sensor_HK_TwoCompSys"/>
</dbReference>
<protein>
    <recommendedName>
        <fullName evidence="2">histidine kinase</fullName>
        <ecNumber evidence="2">2.7.13.3</ecNumber>
    </recommendedName>
</protein>
<dbReference type="RefSeq" id="WP_343935770.1">
    <property type="nucleotide sequence ID" value="NZ_BAAABU010000010.1"/>
</dbReference>
<keyword evidence="7" id="KW-0067">ATP-binding</keyword>
<evidence type="ECO:0000256" key="7">
    <source>
        <dbReference type="ARBA" id="ARBA00022840"/>
    </source>
</evidence>
<keyword evidence="9" id="KW-0472">Membrane</keyword>
<keyword evidence="9" id="KW-1133">Transmembrane helix</keyword>
<feature type="transmembrane region" description="Helical" evidence="9">
    <location>
        <begin position="99"/>
        <end position="117"/>
    </location>
</feature>
<dbReference type="Gene3D" id="1.20.5.1930">
    <property type="match status" value="1"/>
</dbReference>
<name>A0ABN0U6N9_9PSEU</name>
<dbReference type="InterPro" id="IPR036890">
    <property type="entry name" value="HATPase_C_sf"/>
</dbReference>
<keyword evidence="12" id="KW-1185">Reference proteome</keyword>
<organism evidence="11 12">
    <name type="scientific">Saccharothrix mutabilis subsp. mutabilis</name>
    <dbReference type="NCBI Taxonomy" id="66855"/>
    <lineage>
        <taxon>Bacteria</taxon>
        <taxon>Bacillati</taxon>
        <taxon>Actinomycetota</taxon>
        <taxon>Actinomycetes</taxon>
        <taxon>Pseudonocardiales</taxon>
        <taxon>Pseudonocardiaceae</taxon>
        <taxon>Saccharothrix</taxon>
    </lineage>
</organism>
<keyword evidence="8" id="KW-0902">Two-component regulatory system</keyword>
<evidence type="ECO:0000256" key="4">
    <source>
        <dbReference type="ARBA" id="ARBA00022679"/>
    </source>
</evidence>
<gene>
    <name evidence="11" type="ORF">GCM10010492_44390</name>
</gene>
<keyword evidence="3" id="KW-0597">Phosphoprotein</keyword>
<dbReference type="Proteomes" id="UP001500416">
    <property type="component" value="Unassembled WGS sequence"/>
</dbReference>
<dbReference type="PANTHER" id="PTHR24421">
    <property type="entry name" value="NITRATE/NITRITE SENSOR PROTEIN NARX-RELATED"/>
    <property type="match status" value="1"/>
</dbReference>
<feature type="transmembrane region" description="Helical" evidence="9">
    <location>
        <begin position="124"/>
        <end position="142"/>
    </location>
</feature>
<dbReference type="Pfam" id="PF02518">
    <property type="entry name" value="HATPase_c"/>
    <property type="match status" value="1"/>
</dbReference>
<dbReference type="InterPro" id="IPR011712">
    <property type="entry name" value="Sig_transdc_His_kin_sub3_dim/P"/>
</dbReference>
<evidence type="ECO:0000313" key="11">
    <source>
        <dbReference type="EMBL" id="GAA0240377.1"/>
    </source>
</evidence>
<keyword evidence="5" id="KW-0547">Nucleotide-binding</keyword>
<evidence type="ECO:0000313" key="12">
    <source>
        <dbReference type="Proteomes" id="UP001500416"/>
    </source>
</evidence>
<comment type="catalytic activity">
    <reaction evidence="1">
        <text>ATP + protein L-histidine = ADP + protein N-phospho-L-histidine.</text>
        <dbReference type="EC" id="2.7.13.3"/>
    </reaction>
</comment>